<dbReference type="RefSeq" id="WP_129725170.1">
    <property type="nucleotide sequence ID" value="NZ_CP101807.1"/>
</dbReference>
<name>A0A449B151_9BACT</name>
<organism evidence="1 2">
    <name type="scientific">Mycoplasmopsis citelli</name>
    <dbReference type="NCBI Taxonomy" id="171281"/>
    <lineage>
        <taxon>Bacteria</taxon>
        <taxon>Bacillati</taxon>
        <taxon>Mycoplasmatota</taxon>
        <taxon>Mycoplasmoidales</taxon>
        <taxon>Metamycoplasmataceae</taxon>
        <taxon>Mycoplasmopsis</taxon>
    </lineage>
</organism>
<sequence>MNKNHPVSKEQLIENAKSDETLKKIIDKLHLSDEEIFYKFIDLMNIKLRELNPDDYIDQIELIRNEKGLLETKRYFANNNKYRKYLIYNNIIFKNLGFIMYNKTFSELIFKEEEFYDLYNYQKDFKETLENPEKFKKLKGFFLHSFKWNDRCKLFSGLAQEIALSDRKVAYVNVEYLLDEIKSSFSKNSEKEPDFIINEIMKCDVVIFDNLGYDKLPKWFFKSLTKILNYRSLYNKLTYFGSKIPLNEIASIFEESHNKDIFIRGQIQDFVLAIKNLIECEAWIE</sequence>
<dbReference type="OrthoDB" id="398240at2"/>
<dbReference type="AlphaFoldDB" id="A0A449B151"/>
<dbReference type="EMBL" id="LR215036">
    <property type="protein sequence ID" value="VEU74330.1"/>
    <property type="molecule type" value="Genomic_DNA"/>
</dbReference>
<accession>A0A449B151</accession>
<keyword evidence="2" id="KW-1185">Reference proteome</keyword>
<gene>
    <name evidence="1" type="ORF">NCTC10181_00165</name>
</gene>
<dbReference type="KEGG" id="mcit:NCTC10181_00165"/>
<protein>
    <submittedName>
        <fullName evidence="1">DNA replication protein</fullName>
    </submittedName>
</protein>
<dbReference type="InterPro" id="IPR027417">
    <property type="entry name" value="P-loop_NTPase"/>
</dbReference>
<dbReference type="Gene3D" id="3.40.50.300">
    <property type="entry name" value="P-loop containing nucleotide triphosphate hydrolases"/>
    <property type="match status" value="1"/>
</dbReference>
<reference evidence="1 2" key="1">
    <citation type="submission" date="2019-01" db="EMBL/GenBank/DDBJ databases">
        <authorList>
            <consortium name="Pathogen Informatics"/>
        </authorList>
    </citation>
    <scope>NUCLEOTIDE SEQUENCE [LARGE SCALE GENOMIC DNA]</scope>
    <source>
        <strain evidence="1 2">NCTC10181</strain>
    </source>
</reference>
<proteinExistence type="predicted"/>
<dbReference type="Proteomes" id="UP000290985">
    <property type="component" value="Chromosome"/>
</dbReference>
<evidence type="ECO:0000313" key="2">
    <source>
        <dbReference type="Proteomes" id="UP000290985"/>
    </source>
</evidence>
<evidence type="ECO:0000313" key="1">
    <source>
        <dbReference type="EMBL" id="VEU74330.1"/>
    </source>
</evidence>